<accession>A0A4R5NQC8</accession>
<proteinExistence type="predicted"/>
<keyword evidence="2" id="KW-1185">Reference proteome</keyword>
<gene>
    <name evidence="1" type="ORF">C5L31_000539</name>
</gene>
<evidence type="ECO:0000313" key="1">
    <source>
        <dbReference type="EMBL" id="TDG78944.1"/>
    </source>
</evidence>
<dbReference type="RefSeq" id="WP_010620427.1">
    <property type="nucleotide sequence ID" value="NZ_CP042371.1"/>
</dbReference>
<dbReference type="EMBL" id="PUFO01000029">
    <property type="protein sequence ID" value="TDG78944.1"/>
    <property type="molecule type" value="Genomic_DNA"/>
</dbReference>
<dbReference type="STRING" id="1122149.FD44_GL000323"/>
<name>A0A4R5NQC8_9LACO</name>
<evidence type="ECO:0008006" key="3">
    <source>
        <dbReference type="Google" id="ProtNLM"/>
    </source>
</evidence>
<protein>
    <recommendedName>
        <fullName evidence="3">DUF2589 domain-containing protein</fullName>
    </recommendedName>
</protein>
<sequence length="156" mass="17177">MKIHVADLFNTLKEDGVTSQSNAVKAKDLKGAALEKTLQSLVDYIVKQGKAEQISQAEVTIEKEELSIRLEMNVINLPVRYVSPMEKVLDAESDQDVNVYMIVESPKVNKSGLRIDEIGTVDSVMADPAAALKQFTDFVTEKLADIAVADEPEPEK</sequence>
<dbReference type="Proteomes" id="UP000294854">
    <property type="component" value="Unassembled WGS sequence"/>
</dbReference>
<evidence type="ECO:0000313" key="2">
    <source>
        <dbReference type="Proteomes" id="UP000294854"/>
    </source>
</evidence>
<reference evidence="1 2" key="1">
    <citation type="journal article" date="2019" name="Appl. Microbiol. Biotechnol.">
        <title>Uncovering carbohydrate metabolism through a genotype-phenotype association study of 56 lactic acid bacteria genomes.</title>
        <authorList>
            <person name="Buron-Moles G."/>
            <person name="Chailyan A."/>
            <person name="Dolejs I."/>
            <person name="Forster J."/>
            <person name="Miks M.H."/>
        </authorList>
    </citation>
    <scope>NUCLEOTIDE SEQUENCE [LARGE SCALE GENOMIC DNA]</scope>
    <source>
        <strain evidence="1 2">ATCC 49373</strain>
    </source>
</reference>
<comment type="caution">
    <text evidence="1">The sequence shown here is derived from an EMBL/GenBank/DDBJ whole genome shotgun (WGS) entry which is preliminary data.</text>
</comment>
<organism evidence="1 2">
    <name type="scientific">Secundilactobacillus malefermentans</name>
    <dbReference type="NCBI Taxonomy" id="176292"/>
    <lineage>
        <taxon>Bacteria</taxon>
        <taxon>Bacillati</taxon>
        <taxon>Bacillota</taxon>
        <taxon>Bacilli</taxon>
        <taxon>Lactobacillales</taxon>
        <taxon>Lactobacillaceae</taxon>
        <taxon>Secundilactobacillus</taxon>
    </lineage>
</organism>
<dbReference type="OrthoDB" id="2148857at2"/>
<dbReference type="AlphaFoldDB" id="A0A4R5NQC8"/>